<organism evidence="5">
    <name type="scientific">Chelativorans sp. (strain BNC1)</name>
    <dbReference type="NCBI Taxonomy" id="266779"/>
    <lineage>
        <taxon>Bacteria</taxon>
        <taxon>Pseudomonadati</taxon>
        <taxon>Pseudomonadota</taxon>
        <taxon>Alphaproteobacteria</taxon>
        <taxon>Hyphomicrobiales</taxon>
        <taxon>Phyllobacteriaceae</taxon>
        <taxon>Chelativorans</taxon>
    </lineage>
</organism>
<dbReference type="InterPro" id="IPR007730">
    <property type="entry name" value="SPOR-like_dom"/>
</dbReference>
<dbReference type="CDD" id="cd00254">
    <property type="entry name" value="LT-like"/>
    <property type="match status" value="1"/>
</dbReference>
<feature type="domain" description="Transglycosylase SLT" evidence="3">
    <location>
        <begin position="42"/>
        <end position="140"/>
    </location>
</feature>
<dbReference type="InterPro" id="IPR023346">
    <property type="entry name" value="Lysozyme-like_dom_sf"/>
</dbReference>
<dbReference type="Pfam" id="PF05036">
    <property type="entry name" value="SPOR"/>
    <property type="match status" value="1"/>
</dbReference>
<reference evidence="5" key="1">
    <citation type="submission" date="2006-06" db="EMBL/GenBank/DDBJ databases">
        <title>Complete sequence of chromosome of Chelativorans sp. BNC1.</title>
        <authorList>
            <consortium name="US DOE Joint Genome Institute"/>
            <person name="Copeland A."/>
            <person name="Lucas S."/>
            <person name="Lapidus A."/>
            <person name="Barry K."/>
            <person name="Detter J.C."/>
            <person name="Glavina del Rio T."/>
            <person name="Hammon N."/>
            <person name="Israni S."/>
            <person name="Dalin E."/>
            <person name="Tice H."/>
            <person name="Pitluck S."/>
            <person name="Chertkov O."/>
            <person name="Brettin T."/>
            <person name="Bruce D."/>
            <person name="Han C."/>
            <person name="Tapia R."/>
            <person name="Gilna P."/>
            <person name="Schmutz J."/>
            <person name="Larimer F."/>
            <person name="Land M."/>
            <person name="Hauser L."/>
            <person name="Kyrpides N."/>
            <person name="Mikhailova N."/>
            <person name="Richardson P."/>
        </authorList>
    </citation>
    <scope>NUCLEOTIDE SEQUENCE</scope>
    <source>
        <strain evidence="5">BNC1</strain>
    </source>
</reference>
<evidence type="ECO:0000256" key="2">
    <source>
        <dbReference type="ARBA" id="ARBA00009387"/>
    </source>
</evidence>
<accession>Q11I67</accession>
<dbReference type="PANTHER" id="PTHR37423">
    <property type="entry name" value="SOLUBLE LYTIC MUREIN TRANSGLYCOSYLASE-RELATED"/>
    <property type="match status" value="1"/>
</dbReference>
<evidence type="ECO:0000259" key="4">
    <source>
        <dbReference type="Pfam" id="PF05036"/>
    </source>
</evidence>
<proteinExistence type="inferred from homology"/>
<dbReference type="InterPro" id="IPR036680">
    <property type="entry name" value="SPOR-like_sf"/>
</dbReference>
<comment type="similarity">
    <text evidence="1">Belongs to the transglycosylase Slt family.</text>
</comment>
<dbReference type="InterPro" id="IPR008258">
    <property type="entry name" value="Transglycosylase_SLT_dom_1"/>
</dbReference>
<dbReference type="SUPFAM" id="SSF53955">
    <property type="entry name" value="Lysozyme-like"/>
    <property type="match status" value="1"/>
</dbReference>
<comment type="similarity">
    <text evidence="2">Belongs to the virb1 family.</text>
</comment>
<dbReference type="KEGG" id="mes:Meso_1512"/>
<gene>
    <name evidence="5" type="ordered locus">Meso_1512</name>
</gene>
<dbReference type="Gene3D" id="1.10.530.10">
    <property type="match status" value="1"/>
</dbReference>
<evidence type="ECO:0000313" key="5">
    <source>
        <dbReference type="EMBL" id="ABG62908.1"/>
    </source>
</evidence>
<name>Q11I67_CHESB</name>
<evidence type="ECO:0000256" key="1">
    <source>
        <dbReference type="ARBA" id="ARBA00007734"/>
    </source>
</evidence>
<dbReference type="Gene3D" id="3.30.70.1070">
    <property type="entry name" value="Sporulation related repeat"/>
    <property type="match status" value="1"/>
</dbReference>
<dbReference type="CAZy" id="GH23">
    <property type="family name" value="Glycoside Hydrolase Family 23"/>
</dbReference>
<dbReference type="PANTHER" id="PTHR37423:SF2">
    <property type="entry name" value="MEMBRANE-BOUND LYTIC MUREIN TRANSGLYCOSYLASE C"/>
    <property type="match status" value="1"/>
</dbReference>
<dbReference type="Pfam" id="PF01464">
    <property type="entry name" value="SLT"/>
    <property type="match status" value="1"/>
</dbReference>
<dbReference type="eggNOG" id="COG0741">
    <property type="taxonomic scope" value="Bacteria"/>
</dbReference>
<dbReference type="GO" id="GO:0042834">
    <property type="term" value="F:peptidoglycan binding"/>
    <property type="evidence" value="ECO:0007669"/>
    <property type="project" value="InterPro"/>
</dbReference>
<feature type="domain" description="SPOR" evidence="4">
    <location>
        <begin position="204"/>
        <end position="284"/>
    </location>
</feature>
<dbReference type="AlphaFoldDB" id="Q11I67"/>
<protein>
    <submittedName>
        <fullName evidence="5">Lytic transglycosylase, catalytic</fullName>
    </submittedName>
</protein>
<dbReference type="HOGENOM" id="CLU_070265_0_0_5"/>
<evidence type="ECO:0000259" key="3">
    <source>
        <dbReference type="Pfam" id="PF01464"/>
    </source>
</evidence>
<sequence length="286" mass="31309" precursor="true">MKMREIRAGILWPLAAILMVFAISSGQAEPSTKNDLEKVCGLIEEHSAKHGLSPHFLARLLWKESRFDPNAVSPKGAEGVAQFMPATASLRGLTDAFDVAQAVPASAAYLSELRQRFGNLGLAAAAYNAGEARVTRWLSKGGFLPLETENYVRDILGEPVDEFVNRNREVAIPPLEPDKSFDDACRQLPATASATVAMVSVHTKPWGVQVAGHFRRSVAVRKWESLRKRVGVVIPNEEPVVSRMRSPRSRSGIYAVRFGAETRAQAEQMCRKLKSAGTSCIVLRNG</sequence>
<dbReference type="EMBL" id="CP000390">
    <property type="protein sequence ID" value="ABG62908.1"/>
    <property type="molecule type" value="Genomic_DNA"/>
</dbReference>